<gene>
    <name evidence="2" type="ORF">KDI_31650</name>
</gene>
<dbReference type="InterPro" id="IPR003593">
    <property type="entry name" value="AAA+_ATPase"/>
</dbReference>
<comment type="caution">
    <text evidence="2">The sequence shown here is derived from an EMBL/GenBank/DDBJ whole genome shotgun (WGS) entry which is preliminary data.</text>
</comment>
<dbReference type="GO" id="GO:0016887">
    <property type="term" value="F:ATP hydrolysis activity"/>
    <property type="evidence" value="ECO:0007669"/>
    <property type="project" value="InterPro"/>
</dbReference>
<reference evidence="2 3" key="1">
    <citation type="submission" date="2019-01" db="EMBL/GenBank/DDBJ databases">
        <title>Draft genome sequence of Dictyobacter sp. Uno17.</title>
        <authorList>
            <person name="Wang C.M."/>
            <person name="Zheng Y."/>
            <person name="Sakai Y."/>
            <person name="Abe K."/>
            <person name="Yokota A."/>
            <person name="Yabe S."/>
        </authorList>
    </citation>
    <scope>NUCLEOTIDE SEQUENCE [LARGE SCALE GENOMIC DNA]</scope>
    <source>
        <strain evidence="2 3">Uno17</strain>
    </source>
</reference>
<dbReference type="CDD" id="cd00009">
    <property type="entry name" value="AAA"/>
    <property type="match status" value="1"/>
</dbReference>
<organism evidence="2 3">
    <name type="scientific">Dictyobacter arantiisoli</name>
    <dbReference type="NCBI Taxonomy" id="2014874"/>
    <lineage>
        <taxon>Bacteria</taxon>
        <taxon>Bacillati</taxon>
        <taxon>Chloroflexota</taxon>
        <taxon>Ktedonobacteria</taxon>
        <taxon>Ktedonobacterales</taxon>
        <taxon>Dictyobacteraceae</taxon>
        <taxon>Dictyobacter</taxon>
    </lineage>
</organism>
<dbReference type="Gene3D" id="3.40.50.300">
    <property type="entry name" value="P-loop containing nucleotide triphosphate hydrolases"/>
    <property type="match status" value="1"/>
</dbReference>
<protein>
    <submittedName>
        <fullName evidence="2">Magnesium chelatase</fullName>
    </submittedName>
</protein>
<keyword evidence="3" id="KW-1185">Reference proteome</keyword>
<dbReference type="SMART" id="SM00382">
    <property type="entry name" value="AAA"/>
    <property type="match status" value="1"/>
</dbReference>
<dbReference type="SUPFAM" id="SSF52540">
    <property type="entry name" value="P-loop containing nucleoside triphosphate hydrolases"/>
    <property type="match status" value="1"/>
</dbReference>
<dbReference type="RefSeq" id="WP_149402532.1">
    <property type="nucleotide sequence ID" value="NZ_BIXY01000047.1"/>
</dbReference>
<dbReference type="AlphaFoldDB" id="A0A5A5TDI3"/>
<feature type="domain" description="AAA+ ATPase" evidence="1">
    <location>
        <begin position="36"/>
        <end position="179"/>
    </location>
</feature>
<dbReference type="InterPro" id="IPR052989">
    <property type="entry name" value="Mg-chelatase_DI-like"/>
</dbReference>
<dbReference type="InterPro" id="IPR011704">
    <property type="entry name" value="ATPase_dyneun-rel_AAA"/>
</dbReference>
<sequence length="329" mass="37200">MDKSSDNILRTILPYTEIVEQRELKMALELAYIAPRIGGVLISGQRGTAKSTTVRAFASMMYDKLPVTIPINATEDRVVGGWKIYKLMEESKLEKQAGLIEEADGSMLYIDEVNLLDDHIINILLDVTSTGKLIIQREGRQDGRDVHMILVGTMNPEEGNLRPQLLDRFGLMVQITSLTGRDTRRDILKTVLAFDRALLEEEQNGTSRYLENAHKNAQDYKAFLKEARDRLPQVTIPEEIIDICAMLTEKLEVVGHRADYLLAVAAQAHAARERHMTTTREDVLKVAELVLRHRIANSDQLDSAAWNEEHRKSIVEIVGQVEHIEHASK</sequence>
<dbReference type="OrthoDB" id="9775079at2"/>
<dbReference type="PANTHER" id="PTHR35023:SF1">
    <property type="entry name" value="MG-PROTOPORPHYRIN IX CHELATASE"/>
    <property type="match status" value="1"/>
</dbReference>
<name>A0A5A5TDI3_9CHLR</name>
<evidence type="ECO:0000313" key="3">
    <source>
        <dbReference type="Proteomes" id="UP000322530"/>
    </source>
</evidence>
<dbReference type="InterPro" id="IPR041628">
    <property type="entry name" value="ChlI/MoxR_AAA_lid"/>
</dbReference>
<accession>A0A5A5TDI3</accession>
<proteinExistence type="predicted"/>
<dbReference type="Pfam" id="PF17863">
    <property type="entry name" value="AAA_lid_2"/>
    <property type="match status" value="1"/>
</dbReference>
<evidence type="ECO:0000313" key="2">
    <source>
        <dbReference type="EMBL" id="GCF09601.1"/>
    </source>
</evidence>
<evidence type="ECO:0000259" key="1">
    <source>
        <dbReference type="SMART" id="SM00382"/>
    </source>
</evidence>
<dbReference type="Gene3D" id="1.10.8.80">
    <property type="entry name" value="Magnesium chelatase subunit I, C-Terminal domain"/>
    <property type="match status" value="1"/>
</dbReference>
<dbReference type="Pfam" id="PF07728">
    <property type="entry name" value="AAA_5"/>
    <property type="match status" value="1"/>
</dbReference>
<dbReference type="GO" id="GO:0005524">
    <property type="term" value="F:ATP binding"/>
    <property type="evidence" value="ECO:0007669"/>
    <property type="project" value="InterPro"/>
</dbReference>
<dbReference type="InterPro" id="IPR027417">
    <property type="entry name" value="P-loop_NTPase"/>
</dbReference>
<dbReference type="EMBL" id="BIXY01000047">
    <property type="protein sequence ID" value="GCF09601.1"/>
    <property type="molecule type" value="Genomic_DNA"/>
</dbReference>
<dbReference type="Proteomes" id="UP000322530">
    <property type="component" value="Unassembled WGS sequence"/>
</dbReference>
<dbReference type="PANTHER" id="PTHR35023">
    <property type="entry name" value="CHELATASE-RELATED"/>
    <property type="match status" value="1"/>
</dbReference>